<organism evidence="1 2">
    <name type="scientific">Microbacterium foliorum</name>
    <dbReference type="NCBI Taxonomy" id="104336"/>
    <lineage>
        <taxon>Bacteria</taxon>
        <taxon>Bacillati</taxon>
        <taxon>Actinomycetota</taxon>
        <taxon>Actinomycetes</taxon>
        <taxon>Micrococcales</taxon>
        <taxon>Microbacteriaceae</taxon>
        <taxon>Microbacterium</taxon>
    </lineage>
</organism>
<keyword evidence="2" id="KW-1185">Reference proteome</keyword>
<reference evidence="1 2" key="1">
    <citation type="submission" date="2023-08" db="EMBL/GenBank/DDBJ databases">
        <title>Functional and genomic diversity of the sorghum phyllosphere microbiome.</title>
        <authorList>
            <person name="Shade A."/>
        </authorList>
    </citation>
    <scope>NUCLEOTIDE SEQUENCE [LARGE SCALE GENOMIC DNA]</scope>
    <source>
        <strain evidence="1 2">SORGH_AS_0445</strain>
    </source>
</reference>
<accession>A0ABU1HQR6</accession>
<dbReference type="EMBL" id="JAVIZQ010000001">
    <property type="protein sequence ID" value="MDR6142396.1"/>
    <property type="molecule type" value="Genomic_DNA"/>
</dbReference>
<evidence type="ECO:0000313" key="1">
    <source>
        <dbReference type="EMBL" id="MDR6142396.1"/>
    </source>
</evidence>
<dbReference type="Proteomes" id="UP001249291">
    <property type="component" value="Unassembled WGS sequence"/>
</dbReference>
<dbReference type="NCBIfam" id="TIGR01537">
    <property type="entry name" value="portal_HK97"/>
    <property type="match status" value="1"/>
</dbReference>
<protein>
    <submittedName>
        <fullName evidence="1">HK97 family phage portal protein</fullName>
    </submittedName>
</protein>
<comment type="caution">
    <text evidence="1">The sequence shown here is derived from an EMBL/GenBank/DDBJ whole genome shotgun (WGS) entry which is preliminary data.</text>
</comment>
<gene>
    <name evidence="1" type="ORF">QE375_001950</name>
</gene>
<evidence type="ECO:0000313" key="2">
    <source>
        <dbReference type="Proteomes" id="UP001249291"/>
    </source>
</evidence>
<dbReference type="InterPro" id="IPR006427">
    <property type="entry name" value="Portal_HK97"/>
</dbReference>
<dbReference type="InterPro" id="IPR006944">
    <property type="entry name" value="Phage/GTA_portal"/>
</dbReference>
<name>A0ABU1HQR6_9MICO</name>
<proteinExistence type="predicted"/>
<dbReference type="RefSeq" id="WP_309690325.1">
    <property type="nucleotide sequence ID" value="NZ_JAVIZQ010000001.1"/>
</dbReference>
<dbReference type="Pfam" id="PF04860">
    <property type="entry name" value="Phage_portal"/>
    <property type="match status" value="1"/>
</dbReference>
<sequence length="631" mass="69385">MAKLTDRVRDAWRSLVTRAQSRLPSLRGSRTAAGVYVTPEQSLQVMAVLTSVRLVAEAVSSLPISVVVRRGRDRVPPAPKYRTLVYLLTVQPNPVMDAAEFWRTVVTWMLIRGNAYVFVHRNGAGDVIGLWPVPPTDVKVLRTSTGDLAYKLTHDGKETWLPVPKDYVATHLEMLHYRWFGTGPEALSPIGVARQQVGISVAATAYIGGFFERDATPETVLTTQGNLTDKQWDRLVSQMEDRHQGFENSHQLAVFEGGAKLERVSLSPADAQFLAIYKLTEGKIASMYGVPPHKIGDLEHATFSNIEHLGIEFVQDALLPPITRIEKVTQRLFDDLEMRLKFDPKGRMRGDTAAQTAAYAAGRQWGYYSANDVRAFEDLPPIDNGDTYLEPTNMVPAGALPIQRDGLPPVEIAQLRPTALRAIEPLRRAASDEAPAWVTRLDAVLSDFVEHQREVMVGEHYTADDQATWDARLAEELEPTIGGAVADLANREAARHGGVFVPALVQHWVAAASLSHAQAFNSLTFLGLLAIEPDDQEVFDVFQSAAARVPEAARRVLDIVGSFGRFEGASQAGATSKRWIARDDQHESMQGETAAIDEPFSNGAKWPRALAAGATEVTGCTCDTEYDKEST</sequence>